<accession>A0A8H7E638</accession>
<comment type="caution">
    <text evidence="2">The sequence shown here is derived from an EMBL/GenBank/DDBJ whole genome shotgun (WGS) entry which is preliminary data.</text>
</comment>
<proteinExistence type="predicted"/>
<feature type="region of interest" description="Disordered" evidence="1">
    <location>
        <begin position="1"/>
        <end position="31"/>
    </location>
</feature>
<dbReference type="EMBL" id="JAACFV010000036">
    <property type="protein sequence ID" value="KAF7509830.1"/>
    <property type="molecule type" value="Genomic_DNA"/>
</dbReference>
<evidence type="ECO:0000313" key="3">
    <source>
        <dbReference type="Proteomes" id="UP000606974"/>
    </source>
</evidence>
<keyword evidence="3" id="KW-1185">Reference proteome</keyword>
<organism evidence="2 3">
    <name type="scientific">Endocarpon pusillum</name>
    <dbReference type="NCBI Taxonomy" id="364733"/>
    <lineage>
        <taxon>Eukaryota</taxon>
        <taxon>Fungi</taxon>
        <taxon>Dikarya</taxon>
        <taxon>Ascomycota</taxon>
        <taxon>Pezizomycotina</taxon>
        <taxon>Eurotiomycetes</taxon>
        <taxon>Chaetothyriomycetidae</taxon>
        <taxon>Verrucariales</taxon>
        <taxon>Verrucariaceae</taxon>
        <taxon>Endocarpon</taxon>
    </lineage>
</organism>
<dbReference type="AlphaFoldDB" id="A0A8H7E638"/>
<evidence type="ECO:0000313" key="2">
    <source>
        <dbReference type="EMBL" id="KAF7509830.1"/>
    </source>
</evidence>
<name>A0A8H7E638_9EURO</name>
<protein>
    <submittedName>
        <fullName evidence="2">Uncharacterized protein</fullName>
    </submittedName>
</protein>
<evidence type="ECO:0000256" key="1">
    <source>
        <dbReference type="SAM" id="MobiDB-lite"/>
    </source>
</evidence>
<reference evidence="2" key="1">
    <citation type="submission" date="2020-02" db="EMBL/GenBank/DDBJ databases">
        <authorList>
            <person name="Palmer J.M."/>
        </authorList>
    </citation>
    <scope>NUCLEOTIDE SEQUENCE</scope>
    <source>
        <strain evidence="2">EPUS1.4</strain>
        <tissue evidence="2">Thallus</tissue>
    </source>
</reference>
<dbReference type="Proteomes" id="UP000606974">
    <property type="component" value="Unassembled WGS sequence"/>
</dbReference>
<feature type="compositionally biased region" description="Polar residues" evidence="1">
    <location>
        <begin position="1"/>
        <end position="26"/>
    </location>
</feature>
<gene>
    <name evidence="2" type="ORF">GJ744_007341</name>
</gene>
<sequence>MPPSKPTNTPSSGTNAKTQTNSSTNPPKRPAYTLLSFLHDNHAPFGDSTQGGLSSGHKKEENMKVYLEKWDKQWKEMKKE</sequence>